<evidence type="ECO:0000313" key="2">
    <source>
        <dbReference type="Proteomes" id="UP000078295"/>
    </source>
</evidence>
<accession>A0AB36DM50</accession>
<reference evidence="1 2" key="1">
    <citation type="journal article" date="2016" name="Genome Biol. Evol.">
        <title>Comparative Genomic Analyses of the Moraxella catarrhalis Serosensitive and Seroresistant Lineages Demonstrate Their Independent Evolution.</title>
        <authorList>
            <person name="Earl J.P."/>
            <person name="de Vries S.P."/>
            <person name="Ahmed A."/>
            <person name="Powell E."/>
            <person name="Schultz M.P."/>
            <person name="Hermans P.W."/>
            <person name="Hill D.J."/>
            <person name="Zhou Z."/>
            <person name="Constantinidou C.I."/>
            <person name="Hu F.Z."/>
            <person name="Bootsma H.J."/>
            <person name="Ehrlich G.D."/>
        </authorList>
    </citation>
    <scope>NUCLEOTIDE SEQUENCE [LARGE SCALE GENOMIC DNA]</scope>
    <source>
        <strain evidence="1 2">F23</strain>
    </source>
</reference>
<proteinExistence type="predicted"/>
<protein>
    <recommendedName>
        <fullName evidence="3">Mobile element protein</fullName>
    </recommendedName>
</protein>
<organism evidence="1 2">
    <name type="scientific">Moraxella catarrhalis</name>
    <name type="common">Branhamella catarrhalis</name>
    <dbReference type="NCBI Taxonomy" id="480"/>
    <lineage>
        <taxon>Bacteria</taxon>
        <taxon>Pseudomonadati</taxon>
        <taxon>Pseudomonadota</taxon>
        <taxon>Gammaproteobacteria</taxon>
        <taxon>Moraxellales</taxon>
        <taxon>Moraxellaceae</taxon>
        <taxon>Moraxella</taxon>
    </lineage>
</organism>
<evidence type="ECO:0008006" key="3">
    <source>
        <dbReference type="Google" id="ProtNLM"/>
    </source>
</evidence>
<sequence>MNHPQADETKRTYFTQQLQAYEQNNRPIIYLDESGFKSHDYRPYAYAPKGQKFF</sequence>
<dbReference type="EMBL" id="LXHQ01000050">
    <property type="protein sequence ID" value="OAV22725.1"/>
    <property type="molecule type" value="Genomic_DNA"/>
</dbReference>
<dbReference type="Proteomes" id="UP000078295">
    <property type="component" value="Unassembled WGS sequence"/>
</dbReference>
<gene>
    <name evidence="1" type="ORF">AO370_1923</name>
</gene>
<dbReference type="RefSeq" id="WP_163598215.1">
    <property type="nucleotide sequence ID" value="NZ_JAABLA010000019.1"/>
</dbReference>
<comment type="caution">
    <text evidence="1">The sequence shown here is derived from an EMBL/GenBank/DDBJ whole genome shotgun (WGS) entry which is preliminary data.</text>
</comment>
<dbReference type="AlphaFoldDB" id="A0AB36DM50"/>
<name>A0AB36DM50_MORCA</name>
<evidence type="ECO:0000313" key="1">
    <source>
        <dbReference type="EMBL" id="OAV22725.1"/>
    </source>
</evidence>